<dbReference type="PRINTS" id="PR00111">
    <property type="entry name" value="ABHYDROLASE"/>
</dbReference>
<name>A0ABP0UTU2_9BRYO</name>
<dbReference type="EMBL" id="OZ019898">
    <property type="protein sequence ID" value="CAK9229398.1"/>
    <property type="molecule type" value="Genomic_DNA"/>
</dbReference>
<dbReference type="SUPFAM" id="SSF53474">
    <property type="entry name" value="alpha/beta-Hydrolases"/>
    <property type="match status" value="1"/>
</dbReference>
<evidence type="ECO:0000259" key="1">
    <source>
        <dbReference type="Pfam" id="PF12146"/>
    </source>
</evidence>
<dbReference type="InterPro" id="IPR022742">
    <property type="entry name" value="Hydrolase_4"/>
</dbReference>
<dbReference type="Pfam" id="PF12146">
    <property type="entry name" value="Hydrolase_4"/>
    <property type="match status" value="1"/>
</dbReference>
<dbReference type="InterPro" id="IPR029058">
    <property type="entry name" value="AB_hydrolase_fold"/>
</dbReference>
<gene>
    <name evidence="2" type="ORF">CSSPTR1EN2_LOCUS19713</name>
</gene>
<evidence type="ECO:0000313" key="2">
    <source>
        <dbReference type="EMBL" id="CAK9229398.1"/>
    </source>
</evidence>
<protein>
    <recommendedName>
        <fullName evidence="1">Serine aminopeptidase S33 domain-containing protein</fullName>
    </recommendedName>
</protein>
<feature type="domain" description="Serine aminopeptidase S33" evidence="1">
    <location>
        <begin position="53"/>
        <end position="293"/>
    </location>
</feature>
<reference evidence="2" key="1">
    <citation type="submission" date="2024-02" db="EMBL/GenBank/DDBJ databases">
        <authorList>
            <consortium name="ELIXIR-Norway"/>
            <consortium name="Elixir Norway"/>
        </authorList>
    </citation>
    <scope>NUCLEOTIDE SEQUENCE</scope>
</reference>
<dbReference type="PANTHER" id="PTHR11614">
    <property type="entry name" value="PHOSPHOLIPASE-RELATED"/>
    <property type="match status" value="1"/>
</dbReference>
<dbReference type="Proteomes" id="UP001497512">
    <property type="component" value="Chromosome 6"/>
</dbReference>
<dbReference type="InterPro" id="IPR051044">
    <property type="entry name" value="MAG_DAG_Lipase"/>
</dbReference>
<proteinExistence type="predicted"/>
<sequence>MVHPCIDATEDNLFGSLEPEAFYARYGVTYIEEMVQNARGLRQCTRSWIPVDQNPKGVVMVCHGYGADSGWLVQLTSIGFASQGFAVYAIDHQGHGKSEGLKCYIPDIKAVIDDCIEFFDAKRQNHKDLPAFLYGESLGGALALLIHLKQPGIWAGIVINGPMCGISVKFKPPWPAEILLHLIARFIPTWPIVPTKDIAAVSFKEPWKRKLCVKNPHRYTGKPRMGTALVCIQTVKEIEARSSEVTAPLLIVHGELDVVTDPEGSRRLYETAASSDKTLRIYPGMWHQLIGEPPENVDKVFGEIYAWLDTHASQTS</sequence>
<organism evidence="2 3">
    <name type="scientific">Sphagnum troendelagicum</name>
    <dbReference type="NCBI Taxonomy" id="128251"/>
    <lineage>
        <taxon>Eukaryota</taxon>
        <taxon>Viridiplantae</taxon>
        <taxon>Streptophyta</taxon>
        <taxon>Embryophyta</taxon>
        <taxon>Bryophyta</taxon>
        <taxon>Sphagnophytina</taxon>
        <taxon>Sphagnopsida</taxon>
        <taxon>Sphagnales</taxon>
        <taxon>Sphagnaceae</taxon>
        <taxon>Sphagnum</taxon>
    </lineage>
</organism>
<keyword evidence="3" id="KW-1185">Reference proteome</keyword>
<dbReference type="Gene3D" id="3.40.50.1820">
    <property type="entry name" value="alpha/beta hydrolase"/>
    <property type="match status" value="1"/>
</dbReference>
<dbReference type="InterPro" id="IPR000073">
    <property type="entry name" value="AB_hydrolase_1"/>
</dbReference>
<evidence type="ECO:0000313" key="3">
    <source>
        <dbReference type="Proteomes" id="UP001497512"/>
    </source>
</evidence>
<accession>A0ABP0UTU2</accession>